<dbReference type="InterPro" id="IPR002745">
    <property type="entry name" value="Ptrans_KptA/Tpt1"/>
</dbReference>
<proteinExistence type="predicted"/>
<dbReference type="GO" id="GO:0000215">
    <property type="term" value="F:tRNA 2'-phosphotransferase activity"/>
    <property type="evidence" value="ECO:0007669"/>
    <property type="project" value="UniProtKB-EC"/>
</dbReference>
<organism evidence="5">
    <name type="scientific">Noctiluca scintillans</name>
    <name type="common">Sea sparkle</name>
    <name type="synonym">Red tide dinoflagellate</name>
    <dbReference type="NCBI Taxonomy" id="2966"/>
    <lineage>
        <taxon>Eukaryota</taxon>
        <taxon>Sar</taxon>
        <taxon>Alveolata</taxon>
        <taxon>Dinophyceae</taxon>
        <taxon>Noctilucales</taxon>
        <taxon>Noctilucaceae</taxon>
        <taxon>Noctiluca</taxon>
    </lineage>
</organism>
<dbReference type="EC" id="2.7.1.160" evidence="2"/>
<evidence type="ECO:0000256" key="4">
    <source>
        <dbReference type="SAM" id="MobiDB-lite"/>
    </source>
</evidence>
<dbReference type="Pfam" id="PF01885">
    <property type="entry name" value="PTS_2-RNA"/>
    <property type="match status" value="1"/>
</dbReference>
<dbReference type="GO" id="GO:0006388">
    <property type="term" value="P:tRNA splicing, via endonucleolytic cleavage and ligation"/>
    <property type="evidence" value="ECO:0007669"/>
    <property type="project" value="TreeGrafter"/>
</dbReference>
<evidence type="ECO:0000313" key="5">
    <source>
        <dbReference type="EMBL" id="CAD8830198.1"/>
    </source>
</evidence>
<name>A0A7S0ZRR3_NOCSC</name>
<reference evidence="5" key="1">
    <citation type="submission" date="2021-01" db="EMBL/GenBank/DDBJ databases">
        <authorList>
            <person name="Corre E."/>
            <person name="Pelletier E."/>
            <person name="Niang G."/>
            <person name="Scheremetjew M."/>
            <person name="Finn R."/>
            <person name="Kale V."/>
            <person name="Holt S."/>
            <person name="Cochrane G."/>
            <person name="Meng A."/>
            <person name="Brown T."/>
            <person name="Cohen L."/>
        </authorList>
    </citation>
    <scope>NUCLEOTIDE SEQUENCE</scope>
</reference>
<dbReference type="Gene3D" id="1.10.10.970">
    <property type="entry name" value="RNA 2'-phosphotransferase, Tpt1/KptA family, N-terminal domain"/>
    <property type="match status" value="1"/>
</dbReference>
<dbReference type="SUPFAM" id="SSF56399">
    <property type="entry name" value="ADP-ribosylation"/>
    <property type="match status" value="1"/>
</dbReference>
<dbReference type="PANTHER" id="PTHR12684">
    <property type="entry name" value="PUTATIVE PHOSPHOTRANSFERASE"/>
    <property type="match status" value="1"/>
</dbReference>
<evidence type="ECO:0000256" key="3">
    <source>
        <dbReference type="ARBA" id="ARBA00047949"/>
    </source>
</evidence>
<accession>A0A7S0ZRR3</accession>
<dbReference type="InterPro" id="IPR042080">
    <property type="entry name" value="RNA_2'-PTrans_N"/>
</dbReference>
<comment type="function">
    <text evidence="1">Catalyzes the last step of tRNA splicing, the transfer of the splice junction 2'-phosphate from ligated tRNA to NAD to produce ADP-ribose 1''-2'' cyclic phosphate.</text>
</comment>
<feature type="region of interest" description="Disordered" evidence="4">
    <location>
        <begin position="115"/>
        <end position="143"/>
    </location>
</feature>
<evidence type="ECO:0000256" key="1">
    <source>
        <dbReference type="ARBA" id="ARBA00003343"/>
    </source>
</evidence>
<protein>
    <recommendedName>
        <fullName evidence="2">2'-phosphotransferase</fullName>
        <ecNumber evidence="2">2.7.1.160</ecNumber>
    </recommendedName>
</protein>
<gene>
    <name evidence="5" type="ORF">NSCI0253_LOCUS4544</name>
</gene>
<dbReference type="EMBL" id="HBFQ01006418">
    <property type="protein sequence ID" value="CAD8830198.1"/>
    <property type="molecule type" value="Transcribed_RNA"/>
</dbReference>
<sequence length="235" mass="26927">MKPVTHANDGYSNRENGGLPEHLNALSRSLARVLRHSAAQLGLQPREGTRWYRFEEVVATGGMTHWSELDFERVVKDSRNRGQPRFETEQVDGQLWIRATQKHSIDVPVVTHEAAVTHHQPSRATSHEAAPKPEGTPTSIRRDGQDSSYLWKKFIAEGHGSWWWREADGDWFLEASSGLWARYSDPVSGKFYWWKDDEKWFWEHLGCPTPQAEIPLAASPTEDFETCGETESTWI</sequence>
<dbReference type="AlphaFoldDB" id="A0A7S0ZRR3"/>
<comment type="catalytic activity">
    <reaction evidence="3">
        <text>2'-phospho-[ligated tRNA] + NAD(+) = mature tRNA + ADP-alpha-D-ribose 1'',2''-cyclic phosphate + nicotinamide</text>
        <dbReference type="Rhea" id="RHEA:23324"/>
        <dbReference type="Rhea" id="RHEA-COMP:11106"/>
        <dbReference type="Rhea" id="RHEA-COMP:11107"/>
        <dbReference type="ChEBI" id="CHEBI:17154"/>
        <dbReference type="ChEBI" id="CHEBI:57540"/>
        <dbReference type="ChEBI" id="CHEBI:76596"/>
        <dbReference type="ChEBI" id="CHEBI:82883"/>
        <dbReference type="ChEBI" id="CHEBI:85027"/>
        <dbReference type="EC" id="2.7.1.160"/>
    </reaction>
</comment>
<evidence type="ECO:0000256" key="2">
    <source>
        <dbReference type="ARBA" id="ARBA00012007"/>
    </source>
</evidence>
<dbReference type="PANTHER" id="PTHR12684:SF2">
    <property type="entry name" value="TRNA 2'-PHOSPHOTRANSFERASE 1"/>
    <property type="match status" value="1"/>
</dbReference>